<dbReference type="InterPro" id="IPR001000">
    <property type="entry name" value="GH10_dom"/>
</dbReference>
<dbReference type="InterPro" id="IPR044846">
    <property type="entry name" value="GH10"/>
</dbReference>
<feature type="domain" description="GH10" evidence="11">
    <location>
        <begin position="23"/>
        <end position="79"/>
    </location>
</feature>
<dbReference type="PANTHER" id="PTHR31490">
    <property type="entry name" value="GLYCOSYL HYDROLASE"/>
    <property type="match status" value="1"/>
</dbReference>
<keyword evidence="13" id="KW-1185">Reference proteome</keyword>
<proteinExistence type="inferred from homology"/>
<dbReference type="GO" id="GO:0031176">
    <property type="term" value="F:endo-1,4-beta-xylanase activity"/>
    <property type="evidence" value="ECO:0007669"/>
    <property type="project" value="UniProtKB-EC"/>
</dbReference>
<dbReference type="EMBL" id="LLZG01000375">
    <property type="protein sequence ID" value="KUL24632.1"/>
    <property type="molecule type" value="Genomic_DNA"/>
</dbReference>
<dbReference type="Gene3D" id="3.20.20.80">
    <property type="entry name" value="Glycosidases"/>
    <property type="match status" value="2"/>
</dbReference>
<dbReference type="AlphaFoldDB" id="A0A101JD86"/>
<dbReference type="SUPFAM" id="SSF51445">
    <property type="entry name" value="(Trans)glycosidases"/>
    <property type="match status" value="1"/>
</dbReference>
<dbReference type="InterPro" id="IPR017853">
    <property type="entry name" value="GH"/>
</dbReference>
<dbReference type="PANTHER" id="PTHR31490:SF88">
    <property type="entry name" value="BETA-XYLANASE"/>
    <property type="match status" value="1"/>
</dbReference>
<keyword evidence="6" id="KW-0378">Hydrolase</keyword>
<feature type="region of interest" description="Disordered" evidence="10">
    <location>
        <begin position="181"/>
        <end position="202"/>
    </location>
</feature>
<name>A0A101JD86_9ACTN</name>
<feature type="domain" description="GH10" evidence="11">
    <location>
        <begin position="80"/>
        <end position="133"/>
    </location>
</feature>
<evidence type="ECO:0000256" key="6">
    <source>
        <dbReference type="ARBA" id="ARBA00022801"/>
    </source>
</evidence>
<protein>
    <recommendedName>
        <fullName evidence="3">endo-1,4-beta-xylanase</fullName>
        <ecNumber evidence="3">3.2.1.8</ecNumber>
    </recommendedName>
</protein>
<sequence length="238" mass="25491">MLLGPAAGLTALAGTADAASTLGAAAAEKGRYFGAAVAANHLGEAPYVSTLNTEFNSVTPENEMKRDATEGTRGNFTFDLRSAMNDHIAQVIQHYKGKIHSWDVVNEAFQDGSSGALRSSPFRDKLGNGLVARERNAAAVRRQLQQEAGVHRGPDCTRRLLRRRHPGAACTETYSSATWNGTPTWDSSGNVMTMRPNGNGTLAAGASTSPGYVLPDPLTAMCPARRPFRPRRTHSLLR</sequence>
<dbReference type="Pfam" id="PF00331">
    <property type="entry name" value="Glyco_hydro_10"/>
    <property type="match status" value="2"/>
</dbReference>
<evidence type="ECO:0000256" key="8">
    <source>
        <dbReference type="ARBA" id="ARBA00023295"/>
    </source>
</evidence>
<evidence type="ECO:0000256" key="2">
    <source>
        <dbReference type="ARBA" id="ARBA00007495"/>
    </source>
</evidence>
<gene>
    <name evidence="12" type="ORF">ADL12_36600</name>
</gene>
<evidence type="ECO:0000256" key="4">
    <source>
        <dbReference type="ARBA" id="ARBA00022651"/>
    </source>
</evidence>
<keyword evidence="4" id="KW-0858">Xylan degradation</keyword>
<keyword evidence="9" id="KW-0624">Polysaccharide degradation</keyword>
<dbReference type="OrthoDB" id="4241492at2"/>
<organism evidence="12 13">
    <name type="scientific">Streptomyces regalis</name>
    <dbReference type="NCBI Taxonomy" id="68262"/>
    <lineage>
        <taxon>Bacteria</taxon>
        <taxon>Bacillati</taxon>
        <taxon>Actinomycetota</taxon>
        <taxon>Actinomycetes</taxon>
        <taxon>Kitasatosporales</taxon>
        <taxon>Streptomycetaceae</taxon>
        <taxon>Streptomyces</taxon>
    </lineage>
</organism>
<comment type="similarity">
    <text evidence="2">Belongs to the glycosyl hydrolase 10 (cellulase F) family.</text>
</comment>
<comment type="caution">
    <text evidence="12">The sequence shown here is derived from an EMBL/GenBank/DDBJ whole genome shotgun (WGS) entry which is preliminary data.</text>
</comment>
<keyword evidence="8" id="KW-0326">Glycosidase</keyword>
<evidence type="ECO:0000256" key="9">
    <source>
        <dbReference type="ARBA" id="ARBA00023326"/>
    </source>
</evidence>
<evidence type="ECO:0000256" key="1">
    <source>
        <dbReference type="ARBA" id="ARBA00000681"/>
    </source>
</evidence>
<reference evidence="13" key="1">
    <citation type="submission" date="2015-10" db="EMBL/GenBank/DDBJ databases">
        <authorList>
            <person name="Ju K.-S."/>
            <person name="Doroghazi J.R."/>
            <person name="Metcalf W.W."/>
        </authorList>
    </citation>
    <scope>NUCLEOTIDE SEQUENCE [LARGE SCALE GENOMIC DNA]</scope>
    <source>
        <strain evidence="13">NRRL 3151</strain>
    </source>
</reference>
<evidence type="ECO:0000256" key="7">
    <source>
        <dbReference type="ARBA" id="ARBA00023277"/>
    </source>
</evidence>
<evidence type="ECO:0000256" key="10">
    <source>
        <dbReference type="SAM" id="MobiDB-lite"/>
    </source>
</evidence>
<comment type="catalytic activity">
    <reaction evidence="1">
        <text>Endohydrolysis of (1-&gt;4)-beta-D-xylosidic linkages in xylans.</text>
        <dbReference type="EC" id="3.2.1.8"/>
    </reaction>
</comment>
<evidence type="ECO:0000313" key="13">
    <source>
        <dbReference type="Proteomes" id="UP000053923"/>
    </source>
</evidence>
<dbReference type="GO" id="GO:0045493">
    <property type="term" value="P:xylan catabolic process"/>
    <property type="evidence" value="ECO:0007669"/>
    <property type="project" value="UniProtKB-KW"/>
</dbReference>
<evidence type="ECO:0000256" key="3">
    <source>
        <dbReference type="ARBA" id="ARBA00012590"/>
    </source>
</evidence>
<keyword evidence="7" id="KW-0119">Carbohydrate metabolism</keyword>
<keyword evidence="5" id="KW-0732">Signal</keyword>
<accession>A0A101JD86</accession>
<dbReference type="Proteomes" id="UP000053923">
    <property type="component" value="Unassembled WGS sequence"/>
</dbReference>
<dbReference type="EC" id="3.2.1.8" evidence="3"/>
<evidence type="ECO:0000313" key="12">
    <source>
        <dbReference type="EMBL" id="KUL24632.1"/>
    </source>
</evidence>
<evidence type="ECO:0000256" key="5">
    <source>
        <dbReference type="ARBA" id="ARBA00022729"/>
    </source>
</evidence>
<evidence type="ECO:0000259" key="11">
    <source>
        <dbReference type="Pfam" id="PF00331"/>
    </source>
</evidence>